<proteinExistence type="predicted"/>
<name>X1PL65_9ZZZZ</name>
<comment type="caution">
    <text evidence="1">The sequence shown here is derived from an EMBL/GenBank/DDBJ whole genome shotgun (WGS) entry which is preliminary data.</text>
</comment>
<reference evidence="1" key="1">
    <citation type="journal article" date="2014" name="Front. Microbiol.">
        <title>High frequency of phylogenetically diverse reductive dehalogenase-homologous genes in deep subseafloor sedimentary metagenomes.</title>
        <authorList>
            <person name="Kawai M."/>
            <person name="Futagami T."/>
            <person name="Toyoda A."/>
            <person name="Takaki Y."/>
            <person name="Nishi S."/>
            <person name="Hori S."/>
            <person name="Arai W."/>
            <person name="Tsubouchi T."/>
            <person name="Morono Y."/>
            <person name="Uchiyama I."/>
            <person name="Ito T."/>
            <person name="Fujiyama A."/>
            <person name="Inagaki F."/>
            <person name="Takami H."/>
        </authorList>
    </citation>
    <scope>NUCLEOTIDE SEQUENCE</scope>
    <source>
        <strain evidence="1">Expedition CK06-06</strain>
    </source>
</reference>
<dbReference type="AlphaFoldDB" id="X1PL65"/>
<evidence type="ECO:0000313" key="1">
    <source>
        <dbReference type="EMBL" id="GAI56967.1"/>
    </source>
</evidence>
<organism evidence="1">
    <name type="scientific">marine sediment metagenome</name>
    <dbReference type="NCBI Taxonomy" id="412755"/>
    <lineage>
        <taxon>unclassified sequences</taxon>
        <taxon>metagenomes</taxon>
        <taxon>ecological metagenomes</taxon>
    </lineage>
</organism>
<dbReference type="EMBL" id="BARV01035424">
    <property type="protein sequence ID" value="GAI56967.1"/>
    <property type="molecule type" value="Genomic_DNA"/>
</dbReference>
<accession>X1PL65</accession>
<protein>
    <submittedName>
        <fullName evidence="1">Uncharacterized protein</fullName>
    </submittedName>
</protein>
<gene>
    <name evidence="1" type="ORF">S06H3_55281</name>
</gene>
<sequence length="44" mass="5224">MKGKKLTTEGIKEALELYGEPKNNDYGHGLIRYQLLRRYIDERL</sequence>